<sequence length="331" mass="37739">MTMKKIAILVLSAFVIFSTAACNATSKAEAFSKEKFLEDITPNVVCLNSCVQEMFGAEVGSDEDSYLAAYESESAYADGMGDIALLFKLGEESKYANYFIDPTCSDYYPVTNFKTNAEVRDYLRKYLSDEVIDQWFSNDFLEYEGQLYLRRGPRGYGAMKCDLESLKYVEEKDEKQYVTVDFKLFDKFDHTETLEFSKVHDVWIMTDEVVPTVNETIENSDKEVSEEMAIPQKKDDYSGSYVDREGTEDIYSDLDLTYLEDKSYQATIGIFRLAQLDGVAKIHGETLSFEDEVYKVKGIITVQDNMAVLTITESGFEYINPGDVFEFSEKL</sequence>
<evidence type="ECO:0000313" key="3">
    <source>
        <dbReference type="Proteomes" id="UP000070539"/>
    </source>
</evidence>
<evidence type="ECO:0000256" key="1">
    <source>
        <dbReference type="SAM" id="SignalP"/>
    </source>
</evidence>
<organism evidence="2 3">
    <name type="scientific">Anaerotignum neopropionicum</name>
    <dbReference type="NCBI Taxonomy" id="36847"/>
    <lineage>
        <taxon>Bacteria</taxon>
        <taxon>Bacillati</taxon>
        <taxon>Bacillota</taxon>
        <taxon>Clostridia</taxon>
        <taxon>Lachnospirales</taxon>
        <taxon>Anaerotignaceae</taxon>
        <taxon>Anaerotignum</taxon>
    </lineage>
</organism>
<dbReference type="Proteomes" id="UP000070539">
    <property type="component" value="Unassembled WGS sequence"/>
</dbReference>
<evidence type="ECO:0000313" key="2">
    <source>
        <dbReference type="EMBL" id="KXL53783.1"/>
    </source>
</evidence>
<reference evidence="2 3" key="1">
    <citation type="submission" date="2016-01" db="EMBL/GenBank/DDBJ databases">
        <title>Genome sequence of Clostridium neopropionicum X4, DSM-3847.</title>
        <authorList>
            <person name="Poehlein A."/>
            <person name="Beck M.H."/>
            <person name="Bengelsdorf F.R."/>
            <person name="Daniel R."/>
            <person name="Duerre P."/>
        </authorList>
    </citation>
    <scope>NUCLEOTIDE SEQUENCE [LARGE SCALE GENOMIC DNA]</scope>
    <source>
        <strain evidence="2 3">DSM-3847</strain>
    </source>
</reference>
<feature type="chain" id="PRO_5039133030" evidence="1">
    <location>
        <begin position="25"/>
        <end position="331"/>
    </location>
</feature>
<dbReference type="STRING" id="36847.CLNEO_10090"/>
<dbReference type="OrthoDB" id="1956031at2"/>
<feature type="signal peptide" evidence="1">
    <location>
        <begin position="1"/>
        <end position="24"/>
    </location>
</feature>
<accession>A0A136WH76</accession>
<protein>
    <submittedName>
        <fullName evidence="2">Uncharacterized protein</fullName>
    </submittedName>
</protein>
<dbReference type="RefSeq" id="WP_066085538.1">
    <property type="nucleotide sequence ID" value="NZ_LRVM01000002.1"/>
</dbReference>
<dbReference type="PROSITE" id="PS51257">
    <property type="entry name" value="PROKAR_LIPOPROTEIN"/>
    <property type="match status" value="1"/>
</dbReference>
<name>A0A136WH76_9FIRM</name>
<dbReference type="AlphaFoldDB" id="A0A136WH76"/>
<keyword evidence="1" id="KW-0732">Signal</keyword>
<comment type="caution">
    <text evidence="2">The sequence shown here is derived from an EMBL/GenBank/DDBJ whole genome shotgun (WGS) entry which is preliminary data.</text>
</comment>
<gene>
    <name evidence="2" type="ORF">CLNEO_10090</name>
</gene>
<proteinExistence type="predicted"/>
<keyword evidence="3" id="KW-1185">Reference proteome</keyword>
<dbReference type="EMBL" id="LRVM01000002">
    <property type="protein sequence ID" value="KXL53783.1"/>
    <property type="molecule type" value="Genomic_DNA"/>
</dbReference>